<evidence type="ECO:0000313" key="3">
    <source>
        <dbReference type="EMBL" id="GFZ94697.1"/>
    </source>
</evidence>
<sequence length="176" mass="19547">MKSFFTLLLFVSISTLTFSQENRYGVRGGLNVSNLDFTPDPTFTNDHRNGFAFGGFVDYGVSDSFSILVELQYSAEGGKADELKADYIQMPIMFRFALTDKLTFGAGPMASLKTWKNNDGFSTFAFSGIGGLEYMITDELFIDARYSYGITNILDKDLTTVEAKNSNIQFGFGIKI</sequence>
<dbReference type="InterPro" id="IPR011250">
    <property type="entry name" value="OMP/PagP_B-barrel"/>
</dbReference>
<accession>A0A8J2XHC9</accession>
<gene>
    <name evidence="3" type="ORF">GCM10011531_28050</name>
</gene>
<dbReference type="RefSeq" id="WP_188607040.1">
    <property type="nucleotide sequence ID" value="NZ_BMIC01000013.1"/>
</dbReference>
<organism evidence="3 4">
    <name type="scientific">Aquaticitalea lipolytica</name>
    <dbReference type="NCBI Taxonomy" id="1247562"/>
    <lineage>
        <taxon>Bacteria</taxon>
        <taxon>Pseudomonadati</taxon>
        <taxon>Bacteroidota</taxon>
        <taxon>Flavobacteriia</taxon>
        <taxon>Flavobacteriales</taxon>
        <taxon>Flavobacteriaceae</taxon>
        <taxon>Aquaticitalea</taxon>
    </lineage>
</organism>
<protein>
    <recommendedName>
        <fullName evidence="2">Outer membrane protein beta-barrel domain-containing protein</fullName>
    </recommendedName>
</protein>
<feature type="domain" description="Outer membrane protein beta-barrel" evidence="2">
    <location>
        <begin position="5"/>
        <end position="174"/>
    </location>
</feature>
<dbReference type="InterPro" id="IPR027385">
    <property type="entry name" value="Beta-barrel_OMP"/>
</dbReference>
<dbReference type="SUPFAM" id="SSF56925">
    <property type="entry name" value="OMPA-like"/>
    <property type="match status" value="1"/>
</dbReference>
<name>A0A8J2XHC9_9FLAO</name>
<evidence type="ECO:0000256" key="1">
    <source>
        <dbReference type="ARBA" id="ARBA00022729"/>
    </source>
</evidence>
<dbReference type="Pfam" id="PF13505">
    <property type="entry name" value="OMP_b-brl"/>
    <property type="match status" value="1"/>
</dbReference>
<reference evidence="3 4" key="1">
    <citation type="journal article" date="2014" name="Int. J. Syst. Evol. Microbiol.">
        <title>Complete genome sequence of Corynebacterium casei LMG S-19264T (=DSM 44701T), isolated from a smear-ripened cheese.</title>
        <authorList>
            <consortium name="US DOE Joint Genome Institute (JGI-PGF)"/>
            <person name="Walter F."/>
            <person name="Albersmeier A."/>
            <person name="Kalinowski J."/>
            <person name="Ruckert C."/>
        </authorList>
    </citation>
    <scope>NUCLEOTIDE SEQUENCE [LARGE SCALE GENOMIC DNA]</scope>
    <source>
        <strain evidence="3 4">CGMCC 1.15295</strain>
    </source>
</reference>
<dbReference type="AlphaFoldDB" id="A0A8J2XHC9"/>
<proteinExistence type="predicted"/>
<evidence type="ECO:0000259" key="2">
    <source>
        <dbReference type="Pfam" id="PF13505"/>
    </source>
</evidence>
<keyword evidence="4" id="KW-1185">Reference proteome</keyword>
<evidence type="ECO:0000313" key="4">
    <source>
        <dbReference type="Proteomes" id="UP000598120"/>
    </source>
</evidence>
<keyword evidence="1" id="KW-0732">Signal</keyword>
<comment type="caution">
    <text evidence="3">The sequence shown here is derived from an EMBL/GenBank/DDBJ whole genome shotgun (WGS) entry which is preliminary data.</text>
</comment>
<dbReference type="Proteomes" id="UP000598120">
    <property type="component" value="Unassembled WGS sequence"/>
</dbReference>
<dbReference type="EMBL" id="BMIC01000013">
    <property type="protein sequence ID" value="GFZ94697.1"/>
    <property type="molecule type" value="Genomic_DNA"/>
</dbReference>
<dbReference type="Gene3D" id="2.40.160.20">
    <property type="match status" value="1"/>
</dbReference>